<evidence type="ECO:0000256" key="1">
    <source>
        <dbReference type="SAM" id="Phobius"/>
    </source>
</evidence>
<dbReference type="EMBL" id="AZBU02000002">
    <property type="protein sequence ID" value="TKR96163.1"/>
    <property type="molecule type" value="Genomic_DNA"/>
</dbReference>
<feature type="transmembrane region" description="Helical" evidence="1">
    <location>
        <begin position="53"/>
        <end position="76"/>
    </location>
</feature>
<dbReference type="SUPFAM" id="SSF81321">
    <property type="entry name" value="Family A G protein-coupled receptor-like"/>
    <property type="match status" value="1"/>
</dbReference>
<comment type="caution">
    <text evidence="2">The sequence shown here is derived from an EMBL/GenBank/DDBJ whole genome shotgun (WGS) entry which is preliminary data.</text>
</comment>
<name>A0A4U5PI60_STECR</name>
<reference evidence="2 3" key="2">
    <citation type="journal article" date="2019" name="G3 (Bethesda)">
        <title>Hybrid Assembly of the Genome of the Entomopathogenic Nematode Steinernema carpocapsae Identifies the X-Chromosome.</title>
        <authorList>
            <person name="Serra L."/>
            <person name="Macchietto M."/>
            <person name="Macias-Munoz A."/>
            <person name="McGill C.J."/>
            <person name="Rodriguez I.M."/>
            <person name="Rodriguez B."/>
            <person name="Murad R."/>
            <person name="Mortazavi A."/>
        </authorList>
    </citation>
    <scope>NUCLEOTIDE SEQUENCE [LARGE SCALE GENOMIC DNA]</scope>
    <source>
        <strain evidence="2 3">ALL</strain>
    </source>
</reference>
<keyword evidence="1" id="KW-0472">Membrane</keyword>
<protein>
    <recommendedName>
        <fullName evidence="4">G-protein coupled receptors family 1 profile domain-containing protein</fullName>
    </recommendedName>
</protein>
<dbReference type="InterPro" id="IPR019421">
    <property type="entry name" value="7TM_GPCR_serpentine_rcpt_Srd"/>
</dbReference>
<evidence type="ECO:0000313" key="2">
    <source>
        <dbReference type="EMBL" id="TKR96163.1"/>
    </source>
</evidence>
<dbReference type="Proteomes" id="UP000298663">
    <property type="component" value="Unassembled WGS sequence"/>
</dbReference>
<reference evidence="2 3" key="1">
    <citation type="journal article" date="2015" name="Genome Biol.">
        <title>Comparative genomics of Steinernema reveals deeply conserved gene regulatory networks.</title>
        <authorList>
            <person name="Dillman A.R."/>
            <person name="Macchietto M."/>
            <person name="Porter C.F."/>
            <person name="Rogers A."/>
            <person name="Williams B."/>
            <person name="Antoshechkin I."/>
            <person name="Lee M.M."/>
            <person name="Goodwin Z."/>
            <person name="Lu X."/>
            <person name="Lewis E.E."/>
            <person name="Goodrich-Blair H."/>
            <person name="Stock S.P."/>
            <person name="Adams B.J."/>
            <person name="Sternberg P.W."/>
            <person name="Mortazavi A."/>
        </authorList>
    </citation>
    <scope>NUCLEOTIDE SEQUENCE [LARGE SCALE GENOMIC DNA]</scope>
    <source>
        <strain evidence="2 3">ALL</strain>
    </source>
</reference>
<keyword evidence="1" id="KW-0812">Transmembrane</keyword>
<accession>A0A4U5PI60</accession>
<gene>
    <name evidence="2" type="ORF">L596_010224</name>
</gene>
<keyword evidence="1" id="KW-1133">Transmembrane helix</keyword>
<dbReference type="Pfam" id="PF10317">
    <property type="entry name" value="7TM_GPCR_Srd"/>
    <property type="match status" value="1"/>
</dbReference>
<sequence>MKVTYMVTKSRIQMHKRIAWTVFLQSILPSFISLPLLSFLVVKAYGTAWSDLVLWFCNASMFIYFAVSPIITVMAIKKYRLATKQLFIGLLRKTRIF</sequence>
<evidence type="ECO:0000313" key="3">
    <source>
        <dbReference type="Proteomes" id="UP000298663"/>
    </source>
</evidence>
<dbReference type="AlphaFoldDB" id="A0A4U5PI60"/>
<proteinExistence type="predicted"/>
<organism evidence="2 3">
    <name type="scientific">Steinernema carpocapsae</name>
    <name type="common">Entomopathogenic nematode</name>
    <dbReference type="NCBI Taxonomy" id="34508"/>
    <lineage>
        <taxon>Eukaryota</taxon>
        <taxon>Metazoa</taxon>
        <taxon>Ecdysozoa</taxon>
        <taxon>Nematoda</taxon>
        <taxon>Chromadorea</taxon>
        <taxon>Rhabditida</taxon>
        <taxon>Tylenchina</taxon>
        <taxon>Panagrolaimomorpha</taxon>
        <taxon>Strongyloidoidea</taxon>
        <taxon>Steinernematidae</taxon>
        <taxon>Steinernema</taxon>
    </lineage>
</organism>
<evidence type="ECO:0008006" key="4">
    <source>
        <dbReference type="Google" id="ProtNLM"/>
    </source>
</evidence>
<feature type="transmembrane region" description="Helical" evidence="1">
    <location>
        <begin position="20"/>
        <end position="41"/>
    </location>
</feature>
<keyword evidence="3" id="KW-1185">Reference proteome</keyword>